<feature type="domain" description="HTH arsR-type" evidence="1">
    <location>
        <begin position="111"/>
        <end position="190"/>
    </location>
</feature>
<comment type="caution">
    <text evidence="2">The sequence shown here is derived from an EMBL/GenBank/DDBJ whole genome shotgun (WGS) entry which is preliminary data.</text>
</comment>
<sequence>MERNYGLEIDELKQELAEIKELLQMTSPQPSEPEAEHKKVGHIEKVGKMHPDPAIQSIMDRLEDTCGESGDTGRITYLGVFSSGNRQSNWIRNGVSADQLLELIANHTAEKVLACIGSSDRLNILLAILKKPMTVAQLVEECGYSSTGQVYHHLKPLLAADLIAEDKQEGKGVYVVQFHRVQGILMLLAGISDMVNPEYTKGNWEEESPAE</sequence>
<accession>A0A9D1FNF4</accession>
<dbReference type="Pfam" id="PF12840">
    <property type="entry name" value="HTH_20"/>
    <property type="match status" value="1"/>
</dbReference>
<dbReference type="InterPro" id="IPR036388">
    <property type="entry name" value="WH-like_DNA-bd_sf"/>
</dbReference>
<name>A0A9D1FNF4_9FIRM</name>
<reference evidence="2" key="2">
    <citation type="journal article" date="2021" name="PeerJ">
        <title>Extensive microbial diversity within the chicken gut microbiome revealed by metagenomics and culture.</title>
        <authorList>
            <person name="Gilroy R."/>
            <person name="Ravi A."/>
            <person name="Getino M."/>
            <person name="Pursley I."/>
            <person name="Horton D.L."/>
            <person name="Alikhan N.F."/>
            <person name="Baker D."/>
            <person name="Gharbi K."/>
            <person name="Hall N."/>
            <person name="Watson M."/>
            <person name="Adriaenssens E.M."/>
            <person name="Foster-Nyarko E."/>
            <person name="Jarju S."/>
            <person name="Secka A."/>
            <person name="Antonio M."/>
            <person name="Oren A."/>
            <person name="Chaudhuri R.R."/>
            <person name="La Ragione R."/>
            <person name="Hildebrand F."/>
            <person name="Pallen M.J."/>
        </authorList>
    </citation>
    <scope>NUCLEOTIDE SEQUENCE</scope>
    <source>
        <strain evidence="2">CHK199-13235</strain>
    </source>
</reference>
<dbReference type="SMART" id="SM00418">
    <property type="entry name" value="HTH_ARSR"/>
    <property type="match status" value="1"/>
</dbReference>
<dbReference type="Proteomes" id="UP000824002">
    <property type="component" value="Unassembled WGS sequence"/>
</dbReference>
<protein>
    <submittedName>
        <fullName evidence="2">Winged helix-turn-helix transcriptional regulator</fullName>
    </submittedName>
</protein>
<evidence type="ECO:0000313" key="3">
    <source>
        <dbReference type="Proteomes" id="UP000824002"/>
    </source>
</evidence>
<evidence type="ECO:0000313" key="2">
    <source>
        <dbReference type="EMBL" id="HIS76390.1"/>
    </source>
</evidence>
<dbReference type="InterPro" id="IPR036390">
    <property type="entry name" value="WH_DNA-bd_sf"/>
</dbReference>
<reference evidence="2" key="1">
    <citation type="submission" date="2020-10" db="EMBL/GenBank/DDBJ databases">
        <authorList>
            <person name="Gilroy R."/>
        </authorList>
    </citation>
    <scope>NUCLEOTIDE SEQUENCE</scope>
    <source>
        <strain evidence="2">CHK199-13235</strain>
    </source>
</reference>
<dbReference type="GO" id="GO:0003700">
    <property type="term" value="F:DNA-binding transcription factor activity"/>
    <property type="evidence" value="ECO:0007669"/>
    <property type="project" value="InterPro"/>
</dbReference>
<dbReference type="InterPro" id="IPR011991">
    <property type="entry name" value="ArsR-like_HTH"/>
</dbReference>
<dbReference type="AlphaFoldDB" id="A0A9D1FNF4"/>
<organism evidence="2 3">
    <name type="scientific">Candidatus Merdivicinus excrementipullorum</name>
    <dbReference type="NCBI Taxonomy" id="2840867"/>
    <lineage>
        <taxon>Bacteria</taxon>
        <taxon>Bacillati</taxon>
        <taxon>Bacillota</taxon>
        <taxon>Clostridia</taxon>
        <taxon>Eubacteriales</taxon>
        <taxon>Oscillospiraceae</taxon>
        <taxon>Oscillospiraceae incertae sedis</taxon>
        <taxon>Candidatus Merdivicinus</taxon>
    </lineage>
</organism>
<gene>
    <name evidence="2" type="ORF">IAB51_06195</name>
</gene>
<proteinExistence type="predicted"/>
<dbReference type="EMBL" id="DVJP01000040">
    <property type="protein sequence ID" value="HIS76390.1"/>
    <property type="molecule type" value="Genomic_DNA"/>
</dbReference>
<evidence type="ECO:0000259" key="1">
    <source>
        <dbReference type="SMART" id="SM00418"/>
    </source>
</evidence>
<dbReference type="SUPFAM" id="SSF46785">
    <property type="entry name" value="Winged helix' DNA-binding domain"/>
    <property type="match status" value="1"/>
</dbReference>
<dbReference type="InterPro" id="IPR001845">
    <property type="entry name" value="HTH_ArsR_DNA-bd_dom"/>
</dbReference>
<dbReference type="Gene3D" id="1.10.10.10">
    <property type="entry name" value="Winged helix-like DNA-binding domain superfamily/Winged helix DNA-binding domain"/>
    <property type="match status" value="1"/>
</dbReference>
<dbReference type="CDD" id="cd00090">
    <property type="entry name" value="HTH_ARSR"/>
    <property type="match status" value="1"/>
</dbReference>